<proteinExistence type="inferred from homology"/>
<dbReference type="STRING" id="1233.SAMN05216387_102373"/>
<evidence type="ECO:0000256" key="6">
    <source>
        <dbReference type="ARBA" id="ARBA00037937"/>
    </source>
</evidence>
<dbReference type="AlphaFoldDB" id="A0A1H7J2H8"/>
<evidence type="ECO:0000256" key="4">
    <source>
        <dbReference type="ARBA" id="ARBA00023136"/>
    </source>
</evidence>
<evidence type="ECO:0000313" key="8">
    <source>
        <dbReference type="EMBL" id="SEK68951.1"/>
    </source>
</evidence>
<dbReference type="EMBL" id="FOBH01000002">
    <property type="protein sequence ID" value="SEK68951.1"/>
    <property type="molecule type" value="Genomic_DNA"/>
</dbReference>
<name>A0A1H7J2H8_9PROT</name>
<organism evidence="8 9">
    <name type="scientific">Nitrosovibrio tenuis</name>
    <dbReference type="NCBI Taxonomy" id="1233"/>
    <lineage>
        <taxon>Bacteria</taxon>
        <taxon>Pseudomonadati</taxon>
        <taxon>Pseudomonadota</taxon>
        <taxon>Betaproteobacteria</taxon>
        <taxon>Nitrosomonadales</taxon>
        <taxon>Nitrosomonadaceae</taxon>
        <taxon>Nitrosovibrio</taxon>
    </lineage>
</organism>
<keyword evidence="4 7" id="KW-0472">Membrane</keyword>
<evidence type="ECO:0000256" key="2">
    <source>
        <dbReference type="ARBA" id="ARBA00022692"/>
    </source>
</evidence>
<dbReference type="NCBIfam" id="TIGR03500">
    <property type="entry name" value="FliO_TIGR"/>
    <property type="match status" value="1"/>
</dbReference>
<evidence type="ECO:0000256" key="5">
    <source>
        <dbReference type="ARBA" id="ARBA00023143"/>
    </source>
</evidence>
<evidence type="ECO:0000256" key="7">
    <source>
        <dbReference type="RuleBase" id="RU362064"/>
    </source>
</evidence>
<comment type="similarity">
    <text evidence="6 7">Belongs to the FliO/MopB family.</text>
</comment>
<evidence type="ECO:0000313" key="9">
    <source>
        <dbReference type="Proteomes" id="UP000198620"/>
    </source>
</evidence>
<keyword evidence="1 7" id="KW-1003">Cell membrane</keyword>
<keyword evidence="8" id="KW-0966">Cell projection</keyword>
<evidence type="ECO:0000256" key="1">
    <source>
        <dbReference type="ARBA" id="ARBA00022475"/>
    </source>
</evidence>
<dbReference type="InterPro" id="IPR052205">
    <property type="entry name" value="FliO/MopB"/>
</dbReference>
<keyword evidence="8" id="KW-0969">Cilium</keyword>
<dbReference type="PANTHER" id="PTHR38766:SF1">
    <property type="entry name" value="FLAGELLAR PROTEIN FLIO"/>
    <property type="match status" value="1"/>
</dbReference>
<keyword evidence="5 7" id="KW-0975">Bacterial flagellum</keyword>
<dbReference type="GO" id="GO:0044781">
    <property type="term" value="P:bacterial-type flagellum organization"/>
    <property type="evidence" value="ECO:0007669"/>
    <property type="project" value="UniProtKB-UniRule"/>
</dbReference>
<dbReference type="Proteomes" id="UP000198620">
    <property type="component" value="Unassembled WGS sequence"/>
</dbReference>
<dbReference type="InterPro" id="IPR022781">
    <property type="entry name" value="Flagellar_biosynth_FliO"/>
</dbReference>
<reference evidence="8 9" key="1">
    <citation type="submission" date="2016-10" db="EMBL/GenBank/DDBJ databases">
        <authorList>
            <person name="de Groot N.N."/>
        </authorList>
    </citation>
    <scope>NUCLEOTIDE SEQUENCE [LARGE SCALE GENOMIC DNA]</scope>
    <source>
        <strain evidence="8 9">Nv1</strain>
    </source>
</reference>
<keyword evidence="9" id="KW-1185">Reference proteome</keyword>
<dbReference type="GO" id="GO:0005886">
    <property type="term" value="C:plasma membrane"/>
    <property type="evidence" value="ECO:0007669"/>
    <property type="project" value="UniProtKB-SubCell"/>
</dbReference>
<dbReference type="Pfam" id="PF04347">
    <property type="entry name" value="FliO"/>
    <property type="match status" value="1"/>
</dbReference>
<feature type="transmembrane region" description="Helical" evidence="7">
    <location>
        <begin position="6"/>
        <end position="25"/>
    </location>
</feature>
<feature type="transmembrane region" description="Helical" evidence="7">
    <location>
        <begin position="88"/>
        <end position="110"/>
    </location>
</feature>
<feature type="transmembrane region" description="Helical" evidence="7">
    <location>
        <begin position="46"/>
        <end position="68"/>
    </location>
</feature>
<keyword evidence="2 7" id="KW-0812">Transmembrane</keyword>
<dbReference type="PANTHER" id="PTHR38766">
    <property type="entry name" value="FLAGELLAR PROTEIN FLIO"/>
    <property type="match status" value="1"/>
</dbReference>
<gene>
    <name evidence="8" type="ORF">SAMN05216387_102373</name>
</gene>
<sequence length="205" mass="21695">MSIVAATAPFASPFASPFAAPLGFLRKPAKTVKPMCCAETRRPKSLLWNSLWGMRCSISFLLIGYGVLASNARAAASVDTGGAVSDGGMLQVMLGLGLVLALMAGLAWLLRRFTGMQRGTAGAIRVIGGSAVGQRERVVLVEIADTWLVIGVAPGHVSALHSMPKGEGTVSIAGQTGNDARFPAWFRQVMEKRHDECKGEQQRAE</sequence>
<dbReference type="GO" id="GO:0009425">
    <property type="term" value="C:bacterial-type flagellum basal body"/>
    <property type="evidence" value="ECO:0007669"/>
    <property type="project" value="UniProtKB-SubCell"/>
</dbReference>
<comment type="subcellular location">
    <subcellularLocation>
        <location evidence="7">Cell membrane</location>
    </subcellularLocation>
    <subcellularLocation>
        <location evidence="7">Bacterial flagellum basal body</location>
    </subcellularLocation>
</comment>
<protein>
    <recommendedName>
        <fullName evidence="7">Flagellar protein</fullName>
    </recommendedName>
</protein>
<keyword evidence="3 7" id="KW-1133">Transmembrane helix</keyword>
<evidence type="ECO:0000256" key="3">
    <source>
        <dbReference type="ARBA" id="ARBA00022989"/>
    </source>
</evidence>
<keyword evidence="8" id="KW-0282">Flagellum</keyword>
<accession>A0A1H7J2H8</accession>